<keyword evidence="8" id="KW-0732">Signal</keyword>
<sequence>MLRKEAAERVRVQSSHLERIERRGCGRRRGHAWTRRSRAAAPAAQCMPQFSGGPVQFMTYDDMEYKRGDGWFLSYTKIAGIIVVFIIGVIAAGFLGWYINSLPKKKPYEILDLQNDGIDDTDDVDESISPFIRPLKYRLELTPIIDMNGPSRLIGHVYIDFQVNDTISLNKLSLNVKNITVTSYKLSLLDLEENKKPLRKRRRRGITDVINNANQGNDTTSVSHTMYSIENDVVISLRENETMVYDENVTNSLENRSSVEEANVSLSNYALVSDTDKIDDSNVDAIIQFGSVPPAVSPGNASSQIQITQYDIDVDKEVHTIHLGSRIQQGIYLLEVKYDLLIDEHIFFIGSYNSSGEGKWLMGTRLKESGARCLFPVFDDTVNKSVISVSVARPKEMTVLSNMPLRTLRDTSDNSMVVDTFDDSLPISPHNLAFVMGHIKAMNTTIVGDTEVVATFWCESNRSSDEIYLFDKLDSIVVNLIDVFLTSYPYPKLDIVSLPPGIDENMGNPGLIALKQSLFYTSKKSPHVTKANALKVLISLVGQQWLDEFMNVNRTDAWISESLLVYIQHVIVQQIDSSLDLSDSFIADVQLHVMEIDGYSISRPFHENANYHLWQSLNYEHAKGACLIRMLHGAIGDTDFRNGYKKLITRWKHNNTDVTDFMNILAEEAMELPSGVSLEDTMNSWISQGGYPFITVVRNYEEESAIIYQEQFALDRPFESISKFWHIPLSYTNNNGNWSSPATIWFPPEPKITLDGIGSNESWVLFNVNKTGFYRVHYDETNWMLLKLALAENHELFPPETRVSLVDDVFSLAEIGLMKYGTAFEFIKYMQMKERHYLPWGAFMRHMFKLNRLLYETPVFTDFQEFIARFVSPLYSEVGSKLEEGSALTMTAVKLACAFEHSQCLDWSKNVSEEVDSNLQETVPSYIRDTFYCTIARYGTRREWNYFMERIKLTEDEEEKKRLLSSFACFQTPWILQFILNDILHEERFEEDEMSVILNAFSQNPAAAQVAFRFVRANWQEIAQRFLGSYKVLKSFVLSMMNGLTTEQDLQDLQMFRQNNYESMKGTRYAAALVEANGNFETTWLKHSLPQIESMLKEETQRFASP</sequence>
<keyword evidence="10" id="KW-0862">Zinc</keyword>
<evidence type="ECO:0000256" key="4">
    <source>
        <dbReference type="ARBA" id="ARBA00022475"/>
    </source>
</evidence>
<dbReference type="InterPro" id="IPR024571">
    <property type="entry name" value="ERAP1-like_C_dom"/>
</dbReference>
<evidence type="ECO:0000256" key="11">
    <source>
        <dbReference type="ARBA" id="ARBA00023049"/>
    </source>
</evidence>
<dbReference type="GeneID" id="100646324"/>
<evidence type="ECO:0000259" key="18">
    <source>
        <dbReference type="Pfam" id="PF17900"/>
    </source>
</evidence>
<dbReference type="GO" id="GO:0005615">
    <property type="term" value="C:extracellular space"/>
    <property type="evidence" value="ECO:0007669"/>
    <property type="project" value="TreeGrafter"/>
</dbReference>
<dbReference type="GO" id="GO:0098552">
    <property type="term" value="C:side of membrane"/>
    <property type="evidence" value="ECO:0007669"/>
    <property type="project" value="UniProtKB-KW"/>
</dbReference>
<keyword evidence="9" id="KW-0378">Hydrolase</keyword>
<organism evidence="19 20">
    <name type="scientific">Bombus terrestris</name>
    <name type="common">Buff-tailed bumblebee</name>
    <name type="synonym">Apis terrestris</name>
    <dbReference type="NCBI Taxonomy" id="30195"/>
    <lineage>
        <taxon>Eukaryota</taxon>
        <taxon>Metazoa</taxon>
        <taxon>Ecdysozoa</taxon>
        <taxon>Arthropoda</taxon>
        <taxon>Hexapoda</taxon>
        <taxon>Insecta</taxon>
        <taxon>Pterygota</taxon>
        <taxon>Neoptera</taxon>
        <taxon>Endopterygota</taxon>
        <taxon>Hymenoptera</taxon>
        <taxon>Apocrita</taxon>
        <taxon>Aculeata</taxon>
        <taxon>Apoidea</taxon>
        <taxon>Anthophila</taxon>
        <taxon>Apidae</taxon>
        <taxon>Bombus</taxon>
        <taxon>Bombus</taxon>
    </lineage>
</organism>
<dbReference type="InterPro" id="IPR050344">
    <property type="entry name" value="Peptidase_M1_aminopeptidases"/>
</dbReference>
<evidence type="ECO:0000256" key="2">
    <source>
        <dbReference type="ARBA" id="ARBA00004609"/>
    </source>
</evidence>
<dbReference type="Pfam" id="PF01433">
    <property type="entry name" value="Peptidase_M1"/>
    <property type="match status" value="1"/>
</dbReference>
<dbReference type="InterPro" id="IPR042097">
    <property type="entry name" value="Aminopeptidase_N-like_N_sf"/>
</dbReference>
<comment type="cofactor">
    <cofactor evidence="1">
        <name>Zn(2+)</name>
        <dbReference type="ChEBI" id="CHEBI:29105"/>
    </cofactor>
</comment>
<evidence type="ECO:0000256" key="14">
    <source>
        <dbReference type="ARBA" id="ARBA00023288"/>
    </source>
</evidence>
<keyword evidence="12 15" id="KW-0472">Membrane</keyword>
<dbReference type="Gene3D" id="1.25.50.20">
    <property type="match status" value="1"/>
</dbReference>
<dbReference type="Pfam" id="PF17900">
    <property type="entry name" value="Peptidase_M1_N"/>
    <property type="match status" value="1"/>
</dbReference>
<proteinExistence type="inferred from homology"/>
<evidence type="ECO:0000259" key="16">
    <source>
        <dbReference type="Pfam" id="PF01433"/>
    </source>
</evidence>
<keyword evidence="15" id="KW-0812">Transmembrane</keyword>
<dbReference type="GO" id="GO:0005737">
    <property type="term" value="C:cytoplasm"/>
    <property type="evidence" value="ECO:0007669"/>
    <property type="project" value="TreeGrafter"/>
</dbReference>
<dbReference type="SUPFAM" id="SSF55486">
    <property type="entry name" value="Metalloproteases ('zincins'), catalytic domain"/>
    <property type="match status" value="1"/>
</dbReference>
<keyword evidence="14" id="KW-0449">Lipoprotein</keyword>
<dbReference type="InterPro" id="IPR014782">
    <property type="entry name" value="Peptidase_M1_dom"/>
</dbReference>
<dbReference type="Gene3D" id="1.10.390.10">
    <property type="entry name" value="Neutral Protease Domain 2"/>
    <property type="match status" value="1"/>
</dbReference>
<name>A0A9C6SRK0_BOMTE</name>
<feature type="domain" description="ERAP1-like C-terminal" evidence="17">
    <location>
        <begin position="763"/>
        <end position="1067"/>
    </location>
</feature>
<dbReference type="PANTHER" id="PTHR11533:SF294">
    <property type="entry name" value="THYROTROPIN-RELEASING HORMONE-DEGRADING ECTOENZYME"/>
    <property type="match status" value="1"/>
</dbReference>
<dbReference type="Proteomes" id="UP000835206">
    <property type="component" value="Chromosome 10"/>
</dbReference>
<evidence type="ECO:0000256" key="12">
    <source>
        <dbReference type="ARBA" id="ARBA00023136"/>
    </source>
</evidence>
<dbReference type="GO" id="GO:0006508">
    <property type="term" value="P:proteolysis"/>
    <property type="evidence" value="ECO:0007669"/>
    <property type="project" value="UniProtKB-KW"/>
</dbReference>
<accession>A0A9C6SRK0</accession>
<reference evidence="20" key="1">
    <citation type="submission" date="2025-08" db="UniProtKB">
        <authorList>
            <consortium name="RefSeq"/>
        </authorList>
    </citation>
    <scope>IDENTIFICATION</scope>
</reference>
<dbReference type="FunFam" id="2.60.40.1910:FF:000008">
    <property type="entry name" value="Aminopeptidase"/>
    <property type="match status" value="1"/>
</dbReference>
<dbReference type="Gene3D" id="2.60.40.1910">
    <property type="match status" value="1"/>
</dbReference>
<dbReference type="GO" id="GO:0005886">
    <property type="term" value="C:plasma membrane"/>
    <property type="evidence" value="ECO:0007669"/>
    <property type="project" value="UniProtKB-SubCell"/>
</dbReference>
<dbReference type="GO" id="GO:0008237">
    <property type="term" value="F:metallopeptidase activity"/>
    <property type="evidence" value="ECO:0007669"/>
    <property type="project" value="UniProtKB-KW"/>
</dbReference>
<evidence type="ECO:0000256" key="7">
    <source>
        <dbReference type="ARBA" id="ARBA00022723"/>
    </source>
</evidence>
<keyword evidence="5" id="KW-0336">GPI-anchor</keyword>
<evidence type="ECO:0000313" key="20">
    <source>
        <dbReference type="RefSeq" id="XP_048265496.1"/>
    </source>
</evidence>
<feature type="transmembrane region" description="Helical" evidence="15">
    <location>
        <begin position="75"/>
        <end position="99"/>
    </location>
</feature>
<evidence type="ECO:0000256" key="15">
    <source>
        <dbReference type="SAM" id="Phobius"/>
    </source>
</evidence>
<evidence type="ECO:0000256" key="5">
    <source>
        <dbReference type="ARBA" id="ARBA00022622"/>
    </source>
</evidence>
<feature type="domain" description="Peptidase M1 membrane alanine aminopeptidase" evidence="16">
    <location>
        <begin position="480"/>
        <end position="685"/>
    </location>
</feature>
<comment type="similarity">
    <text evidence="3">Belongs to the peptidase M1 family.</text>
</comment>
<keyword evidence="4" id="KW-1003">Cell membrane</keyword>
<dbReference type="OrthoDB" id="10031169at2759"/>
<dbReference type="SUPFAM" id="SSF63737">
    <property type="entry name" value="Leukotriene A4 hydrolase N-terminal domain"/>
    <property type="match status" value="1"/>
</dbReference>
<feature type="domain" description="Aminopeptidase N-like N-terminal" evidence="18">
    <location>
        <begin position="301"/>
        <end position="428"/>
    </location>
</feature>
<evidence type="ECO:0000256" key="6">
    <source>
        <dbReference type="ARBA" id="ARBA00022670"/>
    </source>
</evidence>
<evidence type="ECO:0000256" key="1">
    <source>
        <dbReference type="ARBA" id="ARBA00001947"/>
    </source>
</evidence>
<dbReference type="GO" id="GO:0008270">
    <property type="term" value="F:zinc ion binding"/>
    <property type="evidence" value="ECO:0007669"/>
    <property type="project" value="InterPro"/>
</dbReference>
<keyword evidence="15" id="KW-1133">Transmembrane helix</keyword>
<evidence type="ECO:0000256" key="13">
    <source>
        <dbReference type="ARBA" id="ARBA00023180"/>
    </source>
</evidence>
<dbReference type="Gene3D" id="2.60.40.1730">
    <property type="entry name" value="tricorn interacting facor f3 domain"/>
    <property type="match status" value="2"/>
</dbReference>
<gene>
    <name evidence="20" type="primary">LOC100646324</name>
</gene>
<evidence type="ECO:0000313" key="19">
    <source>
        <dbReference type="Proteomes" id="UP000835206"/>
    </source>
</evidence>
<evidence type="ECO:0000256" key="8">
    <source>
        <dbReference type="ARBA" id="ARBA00022729"/>
    </source>
</evidence>
<evidence type="ECO:0000256" key="3">
    <source>
        <dbReference type="ARBA" id="ARBA00010136"/>
    </source>
</evidence>
<dbReference type="AlphaFoldDB" id="A0A9C6SRK0"/>
<keyword evidence="11" id="KW-0482">Metalloprotease</keyword>
<comment type="subcellular location">
    <subcellularLocation>
        <location evidence="2">Cell membrane</location>
        <topology evidence="2">Lipid-anchor</topology>
        <topology evidence="2">GPI-anchor</topology>
    </subcellularLocation>
</comment>
<protein>
    <submittedName>
        <fullName evidence="20">Thyrotropin-releasing hormone-degrading ectoenzyme isoform X1</fullName>
    </submittedName>
</protein>
<keyword evidence="6" id="KW-0645">Protease</keyword>
<evidence type="ECO:0000256" key="9">
    <source>
        <dbReference type="ARBA" id="ARBA00022801"/>
    </source>
</evidence>
<keyword evidence="7" id="KW-0479">Metal-binding</keyword>
<dbReference type="Pfam" id="PF11838">
    <property type="entry name" value="ERAP1_C"/>
    <property type="match status" value="1"/>
</dbReference>
<dbReference type="KEGG" id="bter:100646324"/>
<dbReference type="RefSeq" id="XP_048265496.1">
    <property type="nucleotide sequence ID" value="XM_048409539.1"/>
</dbReference>
<keyword evidence="13" id="KW-0325">Glycoprotein</keyword>
<evidence type="ECO:0000256" key="10">
    <source>
        <dbReference type="ARBA" id="ARBA00022833"/>
    </source>
</evidence>
<keyword evidence="19" id="KW-1185">Reference proteome</keyword>
<dbReference type="InterPro" id="IPR045357">
    <property type="entry name" value="Aminopeptidase_N-like_N"/>
</dbReference>
<dbReference type="PANTHER" id="PTHR11533">
    <property type="entry name" value="PROTEASE M1 ZINC METALLOPROTEASE"/>
    <property type="match status" value="1"/>
</dbReference>
<evidence type="ECO:0000259" key="17">
    <source>
        <dbReference type="Pfam" id="PF11838"/>
    </source>
</evidence>
<dbReference type="InterPro" id="IPR027268">
    <property type="entry name" value="Peptidase_M4/M1_CTD_sf"/>
</dbReference>